<evidence type="ECO:0000256" key="2">
    <source>
        <dbReference type="ARBA" id="ARBA00006178"/>
    </source>
</evidence>
<keyword evidence="6" id="KW-0539">Nucleus</keyword>
<evidence type="ECO:0000256" key="3">
    <source>
        <dbReference type="ARBA" id="ARBA00017306"/>
    </source>
</evidence>
<feature type="region of interest" description="Disordered" evidence="9">
    <location>
        <begin position="621"/>
        <end position="642"/>
    </location>
</feature>
<evidence type="ECO:0000313" key="11">
    <source>
        <dbReference type="EMBL" id="KAH7109625.1"/>
    </source>
</evidence>
<comment type="subcellular location">
    <subcellularLocation>
        <location evidence="1">Nucleus</location>
    </subcellularLocation>
</comment>
<keyword evidence="12" id="KW-1185">Reference proteome</keyword>
<dbReference type="Pfam" id="PF05236">
    <property type="entry name" value="TAF4"/>
    <property type="match status" value="1"/>
</dbReference>
<feature type="compositionally biased region" description="Basic and acidic residues" evidence="9">
    <location>
        <begin position="622"/>
        <end position="633"/>
    </location>
</feature>
<comment type="function">
    <text evidence="7">Functions as a component of the DNA-binding general transcription factor complex TFIID. Binding of TFIID to a promoter (with or without TATA element) is the initial step in pre-initiation complex (PIC) formation. TFIID plays a key role in the regulation of gene expression by RNA polymerase II through different activities such as transcription activator interaction, core promoter recognition and selectivity, TFIIA and TFIIB interaction, chromatin modification (histone acetylation by TAF1), facilitation of DNA opening and initiation of transcription.</text>
</comment>
<dbReference type="GO" id="GO:0005669">
    <property type="term" value="C:transcription factor TFIID complex"/>
    <property type="evidence" value="ECO:0007669"/>
    <property type="project" value="InterPro"/>
</dbReference>
<comment type="similarity">
    <text evidence="2">Belongs to the TAF4 family.</text>
</comment>
<evidence type="ECO:0000259" key="10">
    <source>
        <dbReference type="Pfam" id="PF05236"/>
    </source>
</evidence>
<dbReference type="EMBL" id="JAGMWT010000031">
    <property type="protein sequence ID" value="KAH7109625.1"/>
    <property type="molecule type" value="Genomic_DNA"/>
</dbReference>
<feature type="region of interest" description="Disordered" evidence="9">
    <location>
        <begin position="1"/>
        <end position="163"/>
    </location>
</feature>
<comment type="caution">
    <text evidence="11">The sequence shown here is derived from an EMBL/GenBank/DDBJ whole genome shotgun (WGS) entry which is preliminary data.</text>
</comment>
<proteinExistence type="inferred from homology"/>
<dbReference type="Proteomes" id="UP000700596">
    <property type="component" value="Unassembled WGS sequence"/>
</dbReference>
<keyword evidence="5" id="KW-0804">Transcription</keyword>
<feature type="domain" description="Transcription initiation factor TFIID component TAF4 C-terminal" evidence="10">
    <location>
        <begin position="331"/>
        <end position="608"/>
    </location>
</feature>
<evidence type="ECO:0000256" key="9">
    <source>
        <dbReference type="SAM" id="MobiDB-lite"/>
    </source>
</evidence>
<gene>
    <name evidence="11" type="ORF">B0J11DRAFT_448927</name>
</gene>
<dbReference type="GO" id="GO:0006352">
    <property type="term" value="P:DNA-templated transcription initiation"/>
    <property type="evidence" value="ECO:0007669"/>
    <property type="project" value="InterPro"/>
</dbReference>
<evidence type="ECO:0000256" key="5">
    <source>
        <dbReference type="ARBA" id="ARBA00023163"/>
    </source>
</evidence>
<evidence type="ECO:0000256" key="8">
    <source>
        <dbReference type="ARBA" id="ARBA00031747"/>
    </source>
</evidence>
<protein>
    <recommendedName>
        <fullName evidence="3">Transcription initiation factor TFIID subunit 4</fullName>
    </recommendedName>
    <alternativeName>
        <fullName evidence="8">TBP-associated factor 4</fullName>
    </alternativeName>
</protein>
<accession>A0A9P9I7M9</accession>
<dbReference type="OrthoDB" id="21060at2759"/>
<evidence type="ECO:0000256" key="4">
    <source>
        <dbReference type="ARBA" id="ARBA00023015"/>
    </source>
</evidence>
<evidence type="ECO:0000313" key="12">
    <source>
        <dbReference type="Proteomes" id="UP000700596"/>
    </source>
</evidence>
<reference evidence="11" key="1">
    <citation type="journal article" date="2021" name="Nat. Commun.">
        <title>Genetic determinants of endophytism in the Arabidopsis root mycobiome.</title>
        <authorList>
            <person name="Mesny F."/>
            <person name="Miyauchi S."/>
            <person name="Thiergart T."/>
            <person name="Pickel B."/>
            <person name="Atanasova L."/>
            <person name="Karlsson M."/>
            <person name="Huettel B."/>
            <person name="Barry K.W."/>
            <person name="Haridas S."/>
            <person name="Chen C."/>
            <person name="Bauer D."/>
            <person name="Andreopoulos W."/>
            <person name="Pangilinan J."/>
            <person name="LaButti K."/>
            <person name="Riley R."/>
            <person name="Lipzen A."/>
            <person name="Clum A."/>
            <person name="Drula E."/>
            <person name="Henrissat B."/>
            <person name="Kohler A."/>
            <person name="Grigoriev I.V."/>
            <person name="Martin F.M."/>
            <person name="Hacquard S."/>
        </authorList>
    </citation>
    <scope>NUCLEOTIDE SEQUENCE</scope>
    <source>
        <strain evidence="11">MPI-CAGE-CH-0243</strain>
    </source>
</reference>
<sequence>MASPPYQNPYGHPPQHGQSNIPPLQTQNLHHQQQQPQRAFSPQSQYHQSPQAMSPNYPHHQQQPPAKRPRLSPDPRSPAYGSPYNPSPYGGHASPNGAASPSGGNYLSLPGSPAAYSPPPFHQPQPYSQAPPSSMPPPKVPASKTQDNAELEKANPRDMDVNNISDVLTGSGIDLRAEEDNLLHTFSSQRYGNSFNSQVSGSTISPHGSFNNWQGAGGAGAFQGTGPLSQPMTKEQQEEELVQKHAVAARAYSEIASAPLADPFLHATLIRHRVTARAYEFGLKLNLEGLFDKIPDTPQNVTRTAINGSDGESISALQADSLLNQNAPFVEILSLISLATEERIRTLMDDSYALSQGRQQTSHGVVTPNLADIAVANGEMRPATAIVTNISKTAWEAPDSAISPMTVTMNKQLNNAARLPTPPTDASPTPQPTVAAPNHVADALKSIVARDFKYEEARLARRKQRQQGEAATPIEPVPVALTPTATAMTKKEQNRLAKAGQTDEVLHRKANETASMALGFGKRKKYSWMTGGGGAGGGGGGGGGGSGTSTPRLNTGVGGVSGASTPAQAPIDRALQGAKRTFGAAFEAGELGRRIQVRDVIHVMGLDCKERKTLASTLAKLKNSDRDEGENKKSTAASAGRV</sequence>
<evidence type="ECO:0000256" key="1">
    <source>
        <dbReference type="ARBA" id="ARBA00004123"/>
    </source>
</evidence>
<feature type="compositionally biased region" description="Basic and acidic residues" evidence="9">
    <location>
        <begin position="150"/>
        <end position="160"/>
    </location>
</feature>
<dbReference type="InterPro" id="IPR007900">
    <property type="entry name" value="TAF4_C"/>
</dbReference>
<organism evidence="11 12">
    <name type="scientific">Dendryphion nanum</name>
    <dbReference type="NCBI Taxonomy" id="256645"/>
    <lineage>
        <taxon>Eukaryota</taxon>
        <taxon>Fungi</taxon>
        <taxon>Dikarya</taxon>
        <taxon>Ascomycota</taxon>
        <taxon>Pezizomycotina</taxon>
        <taxon>Dothideomycetes</taxon>
        <taxon>Pleosporomycetidae</taxon>
        <taxon>Pleosporales</taxon>
        <taxon>Torulaceae</taxon>
        <taxon>Dendryphion</taxon>
    </lineage>
</organism>
<keyword evidence="4" id="KW-0805">Transcription regulation</keyword>
<dbReference type="AlphaFoldDB" id="A0A9P9I7M9"/>
<evidence type="ECO:0000256" key="6">
    <source>
        <dbReference type="ARBA" id="ARBA00023242"/>
    </source>
</evidence>
<feature type="compositionally biased region" description="Polar residues" evidence="9">
    <location>
        <begin position="46"/>
        <end position="64"/>
    </location>
</feature>
<feature type="compositionally biased region" description="Low complexity" evidence="9">
    <location>
        <begin position="22"/>
        <end position="45"/>
    </location>
</feature>
<evidence type="ECO:0000256" key="7">
    <source>
        <dbReference type="ARBA" id="ARBA00025346"/>
    </source>
</evidence>
<feature type="region of interest" description="Disordered" evidence="9">
    <location>
        <begin position="215"/>
        <end position="236"/>
    </location>
</feature>
<name>A0A9P9I7M9_9PLEO</name>